<accession>A0ABV9GLP4</accession>
<feature type="domain" description="SIS" evidence="3">
    <location>
        <begin position="32"/>
        <end position="175"/>
    </location>
</feature>
<protein>
    <submittedName>
        <fullName evidence="4">SIS domain-containing protein</fullName>
    </submittedName>
</protein>
<dbReference type="Gene3D" id="3.40.50.10490">
    <property type="entry name" value="Glucose-6-phosphate isomerase like protein, domain 1"/>
    <property type="match status" value="1"/>
</dbReference>
<dbReference type="Pfam" id="PF01380">
    <property type="entry name" value="SIS"/>
    <property type="match status" value="1"/>
</dbReference>
<dbReference type="PANTHER" id="PTHR42745">
    <property type="match status" value="1"/>
</dbReference>
<evidence type="ECO:0000313" key="4">
    <source>
        <dbReference type="EMBL" id="MFC4618216.1"/>
    </source>
</evidence>
<dbReference type="InterPro" id="IPR004800">
    <property type="entry name" value="KdsD/KpsF-type"/>
</dbReference>
<keyword evidence="5" id="KW-1185">Reference proteome</keyword>
<organism evidence="4 5">
    <name type="scientific">Camelliibacillus cellulosilyticus</name>
    <dbReference type="NCBI Taxonomy" id="2174486"/>
    <lineage>
        <taxon>Bacteria</taxon>
        <taxon>Bacillati</taxon>
        <taxon>Bacillota</taxon>
        <taxon>Bacilli</taxon>
        <taxon>Bacillales</taxon>
        <taxon>Sporolactobacillaceae</taxon>
        <taxon>Camelliibacillus</taxon>
    </lineage>
</organism>
<evidence type="ECO:0000259" key="3">
    <source>
        <dbReference type="PROSITE" id="PS51464"/>
    </source>
</evidence>
<dbReference type="PANTHER" id="PTHR42745:SF1">
    <property type="entry name" value="ARABINOSE 5-PHOSPHATE ISOMERASE KDSD"/>
    <property type="match status" value="1"/>
</dbReference>
<evidence type="ECO:0000313" key="5">
    <source>
        <dbReference type="Proteomes" id="UP001596022"/>
    </source>
</evidence>
<evidence type="ECO:0000256" key="2">
    <source>
        <dbReference type="ARBA" id="ARBA00023122"/>
    </source>
</evidence>
<dbReference type="EMBL" id="JBHSFW010000001">
    <property type="protein sequence ID" value="MFC4618216.1"/>
    <property type="molecule type" value="Genomic_DNA"/>
</dbReference>
<dbReference type="PROSITE" id="PS51464">
    <property type="entry name" value="SIS"/>
    <property type="match status" value="1"/>
</dbReference>
<reference evidence="5" key="1">
    <citation type="journal article" date="2019" name="Int. J. Syst. Evol. Microbiol.">
        <title>The Global Catalogue of Microorganisms (GCM) 10K type strain sequencing project: providing services to taxonomists for standard genome sequencing and annotation.</title>
        <authorList>
            <consortium name="The Broad Institute Genomics Platform"/>
            <consortium name="The Broad Institute Genome Sequencing Center for Infectious Disease"/>
            <person name="Wu L."/>
            <person name="Ma J."/>
        </authorList>
    </citation>
    <scope>NUCLEOTIDE SEQUENCE [LARGE SCALE GENOMIC DNA]</scope>
    <source>
        <strain evidence="5">CGMCC 1.16306</strain>
    </source>
</reference>
<proteinExistence type="predicted"/>
<comment type="caution">
    <text evidence="4">The sequence shown here is derived from an EMBL/GenBank/DDBJ whole genome shotgun (WGS) entry which is preliminary data.</text>
</comment>
<evidence type="ECO:0000256" key="1">
    <source>
        <dbReference type="ARBA" id="ARBA00022737"/>
    </source>
</evidence>
<sequence length="198" mass="21182">MTILNELKRVIDLEASSIKALSDQIDADYEKVINILLNCKGKVILTGVGKSGHVGKKIAASFASTGTPAFFIHCTEGVHGDLGMIQQQDVVILISNSGETAEVLSLLPTLAKIGCKTIALTSKRESTLASNCDTSIVYHYEKEADHLGLAPTTSSTMTLVIGDALAVTLSSLRNFKKEDFHLYHPGGSLGKLLSERQP</sequence>
<keyword evidence="1" id="KW-0677">Repeat</keyword>
<gene>
    <name evidence="4" type="ORF">ACFO4N_05675</name>
</gene>
<dbReference type="InterPro" id="IPR046348">
    <property type="entry name" value="SIS_dom_sf"/>
</dbReference>
<name>A0ABV9GLP4_9BACL</name>
<dbReference type="InterPro" id="IPR035474">
    <property type="entry name" value="SIS_Kpsf"/>
</dbReference>
<dbReference type="SUPFAM" id="SSF53697">
    <property type="entry name" value="SIS domain"/>
    <property type="match status" value="1"/>
</dbReference>
<keyword evidence="2" id="KW-0129">CBS domain</keyword>
<dbReference type="InterPro" id="IPR050986">
    <property type="entry name" value="GutQ/KpsF_isomerases"/>
</dbReference>
<dbReference type="Proteomes" id="UP001596022">
    <property type="component" value="Unassembled WGS sequence"/>
</dbReference>
<dbReference type="InterPro" id="IPR001347">
    <property type="entry name" value="SIS_dom"/>
</dbReference>
<dbReference type="NCBIfam" id="TIGR00393">
    <property type="entry name" value="kpsF"/>
    <property type="match status" value="1"/>
</dbReference>
<dbReference type="RefSeq" id="WP_376845216.1">
    <property type="nucleotide sequence ID" value="NZ_JBHSFW010000001.1"/>
</dbReference>
<dbReference type="CDD" id="cd05014">
    <property type="entry name" value="SIS_Kpsf"/>
    <property type="match status" value="1"/>
</dbReference>